<dbReference type="InterPro" id="IPR000835">
    <property type="entry name" value="HTH_MarR-typ"/>
</dbReference>
<evidence type="ECO:0000313" key="5">
    <source>
        <dbReference type="EMBL" id="SCZ08393.1"/>
    </source>
</evidence>
<dbReference type="Proteomes" id="UP000198636">
    <property type="component" value="Unassembled WGS sequence"/>
</dbReference>
<protein>
    <submittedName>
        <fullName evidence="5">Transcriptional regulator, MarR family</fullName>
    </submittedName>
</protein>
<dbReference type="PANTHER" id="PTHR42756:SF2">
    <property type="entry name" value="MARR FAMILY REGULATORY PROTEIN"/>
    <property type="match status" value="1"/>
</dbReference>
<dbReference type="SMART" id="SM00347">
    <property type="entry name" value="HTH_MARR"/>
    <property type="match status" value="1"/>
</dbReference>
<evidence type="ECO:0000256" key="1">
    <source>
        <dbReference type="ARBA" id="ARBA00023015"/>
    </source>
</evidence>
<dbReference type="SUPFAM" id="SSF46785">
    <property type="entry name" value="Winged helix' DNA-binding domain"/>
    <property type="match status" value="1"/>
</dbReference>
<sequence>MENHVNIGKYISYIYRTSQGYISRELEEFGVGSGQYTILLTLYKKDGINQEELSNIVKVDKATIGRAIQKLTDGGFVIRKRNPLDQRSYCVYLTDKGWELQPMIYKTLSNWMETLLKDFSDEEINKAQELLKKMFQNL</sequence>
<evidence type="ECO:0000256" key="3">
    <source>
        <dbReference type="ARBA" id="ARBA00023163"/>
    </source>
</evidence>
<dbReference type="GO" id="GO:0003677">
    <property type="term" value="F:DNA binding"/>
    <property type="evidence" value="ECO:0007669"/>
    <property type="project" value="UniProtKB-KW"/>
</dbReference>
<dbReference type="OrthoDB" id="6462103at2"/>
<dbReference type="GO" id="GO:0003700">
    <property type="term" value="F:DNA-binding transcription factor activity"/>
    <property type="evidence" value="ECO:0007669"/>
    <property type="project" value="InterPro"/>
</dbReference>
<name>A0A1G5L5Z1_9FIRM</name>
<keyword evidence="2" id="KW-0238">DNA-binding</keyword>
<dbReference type="Gene3D" id="1.10.10.10">
    <property type="entry name" value="Winged helix-like DNA-binding domain superfamily/Winged helix DNA-binding domain"/>
    <property type="match status" value="1"/>
</dbReference>
<evidence type="ECO:0000259" key="4">
    <source>
        <dbReference type="PROSITE" id="PS50995"/>
    </source>
</evidence>
<dbReference type="RefSeq" id="WP_091547373.1">
    <property type="nucleotide sequence ID" value="NZ_FMUS01000041.1"/>
</dbReference>
<dbReference type="EMBL" id="FMUS01000041">
    <property type="protein sequence ID" value="SCZ08393.1"/>
    <property type="molecule type" value="Genomic_DNA"/>
</dbReference>
<dbReference type="STRING" id="1120976.SAMN03080606_04111"/>
<keyword evidence="3" id="KW-0804">Transcription</keyword>
<gene>
    <name evidence="5" type="ORF">SAMN03080606_04111</name>
</gene>
<dbReference type="Pfam" id="PF01047">
    <property type="entry name" value="MarR"/>
    <property type="match status" value="1"/>
</dbReference>
<dbReference type="PROSITE" id="PS50995">
    <property type="entry name" value="HTH_MARR_2"/>
    <property type="match status" value="1"/>
</dbReference>
<keyword evidence="1" id="KW-0805">Transcription regulation</keyword>
<organism evidence="5 6">
    <name type="scientific">Alkaliphilus peptidifermentans DSM 18978</name>
    <dbReference type="NCBI Taxonomy" id="1120976"/>
    <lineage>
        <taxon>Bacteria</taxon>
        <taxon>Bacillati</taxon>
        <taxon>Bacillota</taxon>
        <taxon>Clostridia</taxon>
        <taxon>Peptostreptococcales</taxon>
        <taxon>Natronincolaceae</taxon>
        <taxon>Alkaliphilus</taxon>
    </lineage>
</organism>
<dbReference type="InterPro" id="IPR036390">
    <property type="entry name" value="WH_DNA-bd_sf"/>
</dbReference>
<proteinExistence type="predicted"/>
<evidence type="ECO:0000256" key="2">
    <source>
        <dbReference type="ARBA" id="ARBA00023125"/>
    </source>
</evidence>
<feature type="domain" description="HTH marR-type" evidence="4">
    <location>
        <begin position="4"/>
        <end position="136"/>
    </location>
</feature>
<reference evidence="5 6" key="1">
    <citation type="submission" date="2016-10" db="EMBL/GenBank/DDBJ databases">
        <authorList>
            <person name="de Groot N.N."/>
        </authorList>
    </citation>
    <scope>NUCLEOTIDE SEQUENCE [LARGE SCALE GENOMIC DNA]</scope>
    <source>
        <strain evidence="5 6">DSM 18978</strain>
    </source>
</reference>
<dbReference type="InterPro" id="IPR036388">
    <property type="entry name" value="WH-like_DNA-bd_sf"/>
</dbReference>
<accession>A0A1G5L5Z1</accession>
<dbReference type="AlphaFoldDB" id="A0A1G5L5Z1"/>
<keyword evidence="6" id="KW-1185">Reference proteome</keyword>
<dbReference type="PANTHER" id="PTHR42756">
    <property type="entry name" value="TRANSCRIPTIONAL REGULATOR, MARR"/>
    <property type="match status" value="1"/>
</dbReference>
<dbReference type="PRINTS" id="PR00598">
    <property type="entry name" value="HTHMARR"/>
</dbReference>
<evidence type="ECO:0000313" key="6">
    <source>
        <dbReference type="Proteomes" id="UP000198636"/>
    </source>
</evidence>